<dbReference type="GO" id="GO:0071555">
    <property type="term" value="P:cell wall organization"/>
    <property type="evidence" value="ECO:0007669"/>
    <property type="project" value="UniProtKB-KW"/>
</dbReference>
<comment type="caution">
    <text evidence="15">The sequence shown here is derived from an EMBL/GenBank/DDBJ whole genome shotgun (WGS) entry which is preliminary data.</text>
</comment>
<protein>
    <recommendedName>
        <fullName evidence="11">glucomannan 4-beta-mannosyltransferase</fullName>
        <ecNumber evidence="11">2.4.1.32</ecNumber>
    </recommendedName>
    <alternativeName>
        <fullName evidence="12">Glucomannan synthase</fullName>
    </alternativeName>
</protein>
<evidence type="ECO:0000256" key="6">
    <source>
        <dbReference type="ARBA" id="ARBA00023034"/>
    </source>
</evidence>
<evidence type="ECO:0000259" key="14">
    <source>
        <dbReference type="Pfam" id="PF13632"/>
    </source>
</evidence>
<evidence type="ECO:0000256" key="11">
    <source>
        <dbReference type="ARBA" id="ARBA00066505"/>
    </source>
</evidence>
<dbReference type="InterPro" id="IPR029044">
    <property type="entry name" value="Nucleotide-diphossugar_trans"/>
</dbReference>
<evidence type="ECO:0000313" key="16">
    <source>
        <dbReference type="Proteomes" id="UP001159364"/>
    </source>
</evidence>
<feature type="transmembrane region" description="Helical" evidence="13">
    <location>
        <begin position="400"/>
        <end position="426"/>
    </location>
</feature>
<comment type="similarity">
    <text evidence="10">Belongs to the glycosyltransferase 2 family. Plant cellulose synthase-like A subfamily.</text>
</comment>
<dbReference type="GO" id="GO:0047259">
    <property type="term" value="F:glucomannan 4-beta-mannosyltransferase activity"/>
    <property type="evidence" value="ECO:0007669"/>
    <property type="project" value="UniProtKB-EC"/>
</dbReference>
<keyword evidence="3" id="KW-0808">Transferase</keyword>
<dbReference type="Gene3D" id="3.90.550.10">
    <property type="entry name" value="Spore Coat Polysaccharide Biosynthesis Protein SpsA, Chain A"/>
    <property type="match status" value="1"/>
</dbReference>
<feature type="domain" description="Glycosyltransferase 2-like" evidence="14">
    <location>
        <begin position="190"/>
        <end position="386"/>
    </location>
</feature>
<comment type="catalytic activity">
    <reaction evidence="9">
        <text>GDP-mannose + (glucomannan)n = GDP + (glucomannan)n+1.</text>
        <dbReference type="EC" id="2.4.1.32"/>
    </reaction>
</comment>
<reference evidence="15 16" key="1">
    <citation type="submission" date="2021-09" db="EMBL/GenBank/DDBJ databases">
        <title>Genomic insights and catalytic innovation underlie evolution of tropane alkaloids biosynthesis.</title>
        <authorList>
            <person name="Wang Y.-J."/>
            <person name="Tian T."/>
            <person name="Huang J.-P."/>
            <person name="Huang S.-X."/>
        </authorList>
    </citation>
    <scope>NUCLEOTIDE SEQUENCE [LARGE SCALE GENOMIC DNA]</scope>
    <source>
        <strain evidence="15">KIB-2018</strain>
        <tissue evidence="15">Leaf</tissue>
    </source>
</reference>
<evidence type="ECO:0000256" key="10">
    <source>
        <dbReference type="ARBA" id="ARBA00060879"/>
    </source>
</evidence>
<accession>A0AAV8UB27</accession>
<proteinExistence type="inferred from homology"/>
<evidence type="ECO:0000256" key="5">
    <source>
        <dbReference type="ARBA" id="ARBA00022989"/>
    </source>
</evidence>
<keyword evidence="5 13" id="KW-1133">Transmembrane helix</keyword>
<feature type="transmembrane region" description="Helical" evidence="13">
    <location>
        <begin position="368"/>
        <end position="388"/>
    </location>
</feature>
<gene>
    <name evidence="15" type="ORF">K2173_018613</name>
</gene>
<keyword evidence="4 13" id="KW-0812">Transmembrane</keyword>
<keyword evidence="2" id="KW-0328">Glycosyltransferase</keyword>
<dbReference type="PANTHER" id="PTHR32044:SF77">
    <property type="entry name" value="GLUCOMANNAN 4-BETA-MANNOSYLTRANSFERASE 9"/>
    <property type="match status" value="1"/>
</dbReference>
<evidence type="ECO:0000256" key="3">
    <source>
        <dbReference type="ARBA" id="ARBA00022679"/>
    </source>
</evidence>
<feature type="transmembrane region" description="Helical" evidence="13">
    <location>
        <begin position="43"/>
        <end position="72"/>
    </location>
</feature>
<keyword evidence="8" id="KW-0961">Cell wall biogenesis/degradation</keyword>
<dbReference type="AlphaFoldDB" id="A0AAV8UB27"/>
<dbReference type="SUPFAM" id="SSF53448">
    <property type="entry name" value="Nucleotide-diphospho-sugar transferases"/>
    <property type="match status" value="1"/>
</dbReference>
<name>A0AAV8UB27_9ROSI</name>
<evidence type="ECO:0000256" key="8">
    <source>
        <dbReference type="ARBA" id="ARBA00023316"/>
    </source>
</evidence>
<feature type="transmembrane region" description="Helical" evidence="13">
    <location>
        <begin position="480"/>
        <end position="500"/>
    </location>
</feature>
<dbReference type="GO" id="GO:0051753">
    <property type="term" value="F:mannan synthase activity"/>
    <property type="evidence" value="ECO:0007669"/>
    <property type="project" value="TreeGrafter"/>
</dbReference>
<feature type="transmembrane region" description="Helical" evidence="13">
    <location>
        <begin position="506"/>
        <end position="529"/>
    </location>
</feature>
<evidence type="ECO:0000256" key="1">
    <source>
        <dbReference type="ARBA" id="ARBA00004653"/>
    </source>
</evidence>
<comment type="subcellular location">
    <subcellularLocation>
        <location evidence="1">Golgi apparatus membrane</location>
        <topology evidence="1">Multi-pass membrane protein</topology>
    </subcellularLocation>
</comment>
<evidence type="ECO:0000256" key="12">
    <source>
        <dbReference type="ARBA" id="ARBA00076024"/>
    </source>
</evidence>
<dbReference type="CDD" id="cd06437">
    <property type="entry name" value="CESA_CaSu_A2"/>
    <property type="match status" value="1"/>
</dbReference>
<dbReference type="InterPro" id="IPR001173">
    <property type="entry name" value="Glyco_trans_2-like"/>
</dbReference>
<keyword evidence="7 13" id="KW-0472">Membrane</keyword>
<dbReference type="FunFam" id="3.90.550.10:FF:000015">
    <property type="entry name" value="Glucomannan 4-beta-mannosyltransferase 9"/>
    <property type="match status" value="1"/>
</dbReference>
<sequence>MDRLTSTTVIPNAFGGGRDDIFMQFSIIWDLIKAPLIVPLLRLAVAICLIMSLMLFIERVYMGIVIVLVKLLGRKPEKRYKWEPLKDDVELGNSAYPMVLVQIPMYNEREVYRLSIGAACGLSWPSDRIIIQVLDDSTDPTIKDMVEVECQRWASKGINIKYEIRDNRNGYKAGALKEGMKKSYVKHCDYVAIFDADFQPEPDFLWRTIPFLTHNPELALVQARWKFVNSDECLMTRMQEMSLDYHFTVEQEVGSSTYAFFGFNGTAGVWRISALSEAGGWKDRTTVEDMDLAVRASLKGWKFVYIGNLKVKNELPSTLKAYRYQQHRWSCGPANLFRKMLMEIVKNKKVTLWKKVHVIYSFFWVRKIVAHIVTFIFYCVVMPATVLVPEVEVPKWGSVYIPSIITLLNAVGTPRSLHLIVFWILFENVMSLHRTKATFIGLLEAGRVNEWIVTEKLGDAFKIKATKAPRKPRFRIGERLHLLELGTGAYLFFCGCYDLAFGKNHYFLFLFTQSIAFSIVGFGYVGTVVPHT</sequence>
<organism evidence="15 16">
    <name type="scientific">Erythroxylum novogranatense</name>
    <dbReference type="NCBI Taxonomy" id="1862640"/>
    <lineage>
        <taxon>Eukaryota</taxon>
        <taxon>Viridiplantae</taxon>
        <taxon>Streptophyta</taxon>
        <taxon>Embryophyta</taxon>
        <taxon>Tracheophyta</taxon>
        <taxon>Spermatophyta</taxon>
        <taxon>Magnoliopsida</taxon>
        <taxon>eudicotyledons</taxon>
        <taxon>Gunneridae</taxon>
        <taxon>Pentapetalae</taxon>
        <taxon>rosids</taxon>
        <taxon>fabids</taxon>
        <taxon>Malpighiales</taxon>
        <taxon>Erythroxylaceae</taxon>
        <taxon>Erythroxylum</taxon>
    </lineage>
</organism>
<dbReference type="Pfam" id="PF13632">
    <property type="entry name" value="Glyco_trans_2_3"/>
    <property type="match status" value="1"/>
</dbReference>
<dbReference type="Proteomes" id="UP001159364">
    <property type="component" value="Linkage Group LG08"/>
</dbReference>
<dbReference type="GO" id="GO:0000139">
    <property type="term" value="C:Golgi membrane"/>
    <property type="evidence" value="ECO:0007669"/>
    <property type="project" value="UniProtKB-SubCell"/>
</dbReference>
<dbReference type="PANTHER" id="PTHR32044">
    <property type="entry name" value="GLUCOMANNAN 4-BETA-MANNOSYLTRANSFERASE 9"/>
    <property type="match status" value="1"/>
</dbReference>
<evidence type="ECO:0000256" key="2">
    <source>
        <dbReference type="ARBA" id="ARBA00022676"/>
    </source>
</evidence>
<evidence type="ECO:0000256" key="13">
    <source>
        <dbReference type="SAM" id="Phobius"/>
    </source>
</evidence>
<dbReference type="EC" id="2.4.1.32" evidence="11"/>
<keyword evidence="6" id="KW-0333">Golgi apparatus</keyword>
<evidence type="ECO:0000313" key="15">
    <source>
        <dbReference type="EMBL" id="KAJ8899639.1"/>
    </source>
</evidence>
<evidence type="ECO:0000256" key="9">
    <source>
        <dbReference type="ARBA" id="ARBA00051800"/>
    </source>
</evidence>
<evidence type="ECO:0000256" key="7">
    <source>
        <dbReference type="ARBA" id="ARBA00023136"/>
    </source>
</evidence>
<evidence type="ECO:0000256" key="4">
    <source>
        <dbReference type="ARBA" id="ARBA00022692"/>
    </source>
</evidence>
<keyword evidence="16" id="KW-1185">Reference proteome</keyword>
<dbReference type="EMBL" id="JAIWQS010000008">
    <property type="protein sequence ID" value="KAJ8899639.1"/>
    <property type="molecule type" value="Genomic_DNA"/>
</dbReference>